<evidence type="ECO:0000313" key="2">
    <source>
        <dbReference type="Proteomes" id="UP000540506"/>
    </source>
</evidence>
<evidence type="ECO:0000313" key="1">
    <source>
        <dbReference type="EMBL" id="MBB4924705.1"/>
    </source>
</evidence>
<sequence length="205" mass="22207">MAVSLHLAQQQDADALLSRSPLAALIGMLLDQQVPLEWAFTGPLTISQRLGTEELDAHQIAGYDPDAFAALLSAKPAVHRYPGSMAKRVQQLCQYLVEHYDGEAAALWQDAADGSDLLARLSALPGFGTQKSQIFLALLGKQFGVRPTGWREAAGPYGEDGCYRSVADITDPDSLSQVRAYKQQLKQAAKAEKTEKTRKAAKPAK</sequence>
<dbReference type="InterPro" id="IPR017658">
    <property type="entry name" value="HhH-GPD_base_excis"/>
</dbReference>
<gene>
    <name evidence="1" type="ORF">FHR34_003698</name>
</gene>
<dbReference type="GO" id="GO:0006281">
    <property type="term" value="P:DNA repair"/>
    <property type="evidence" value="ECO:0007669"/>
    <property type="project" value="InterPro"/>
</dbReference>
<name>A0A7W7VWN2_KITKI</name>
<dbReference type="EMBL" id="JACHJV010000001">
    <property type="protein sequence ID" value="MBB4924705.1"/>
    <property type="molecule type" value="Genomic_DNA"/>
</dbReference>
<accession>A0A7W7VWN2</accession>
<dbReference type="GO" id="GO:0003824">
    <property type="term" value="F:catalytic activity"/>
    <property type="evidence" value="ECO:0007669"/>
    <property type="project" value="InterPro"/>
</dbReference>
<comment type="caution">
    <text evidence="1">The sequence shown here is derived from an EMBL/GenBank/DDBJ whole genome shotgun (WGS) entry which is preliminary data.</text>
</comment>
<reference evidence="1 2" key="1">
    <citation type="submission" date="2020-08" db="EMBL/GenBank/DDBJ databases">
        <title>Sequencing the genomes of 1000 actinobacteria strains.</title>
        <authorList>
            <person name="Klenk H.-P."/>
        </authorList>
    </citation>
    <scope>NUCLEOTIDE SEQUENCE [LARGE SCALE GENOMIC DNA]</scope>
    <source>
        <strain evidence="1 2">DSM 41654</strain>
    </source>
</reference>
<dbReference type="SUPFAM" id="SSF48150">
    <property type="entry name" value="DNA-glycosylase"/>
    <property type="match status" value="1"/>
</dbReference>
<dbReference type="RefSeq" id="WP_184936616.1">
    <property type="nucleotide sequence ID" value="NZ_JACHJV010000001.1"/>
</dbReference>
<proteinExistence type="predicted"/>
<dbReference type="NCBIfam" id="TIGR03252">
    <property type="entry name" value="HhH-GPD-type base excision DNA repair protein"/>
    <property type="match status" value="1"/>
</dbReference>
<organism evidence="1 2">
    <name type="scientific">Kitasatospora kifunensis</name>
    <name type="common">Streptomyces kifunensis</name>
    <dbReference type="NCBI Taxonomy" id="58351"/>
    <lineage>
        <taxon>Bacteria</taxon>
        <taxon>Bacillati</taxon>
        <taxon>Actinomycetota</taxon>
        <taxon>Actinomycetes</taxon>
        <taxon>Kitasatosporales</taxon>
        <taxon>Streptomycetaceae</taxon>
        <taxon>Kitasatospora</taxon>
    </lineage>
</organism>
<dbReference type="AlphaFoldDB" id="A0A7W7VWN2"/>
<protein>
    <submittedName>
        <fullName evidence="1">Putative HhH-GPD family protein</fullName>
    </submittedName>
</protein>
<dbReference type="InterPro" id="IPR011257">
    <property type="entry name" value="DNA_glycosylase"/>
</dbReference>
<dbReference type="Proteomes" id="UP000540506">
    <property type="component" value="Unassembled WGS sequence"/>
</dbReference>
<keyword evidence="2" id="KW-1185">Reference proteome</keyword>